<proteinExistence type="predicted"/>
<feature type="compositionally biased region" description="Basic and acidic residues" evidence="1">
    <location>
        <begin position="21"/>
        <end position="38"/>
    </location>
</feature>
<feature type="region of interest" description="Disordered" evidence="1">
    <location>
        <begin position="16"/>
        <end position="38"/>
    </location>
</feature>
<evidence type="ECO:0000313" key="3">
    <source>
        <dbReference type="Proteomes" id="UP000032748"/>
    </source>
</evidence>
<dbReference type="PATRIC" id="fig|587753.10.peg.1589"/>
<evidence type="ECO:0000313" key="2">
    <source>
        <dbReference type="EMBL" id="AKA23055.1"/>
    </source>
</evidence>
<name>A0A0D5XW46_9PSED</name>
<reference evidence="2 3" key="1">
    <citation type="journal article" date="2015" name="Mol. Plant Microbe Interact.">
        <title>Comparative Genomic Analysis of Pseudomonas chlororaphis PCL1606 Reveals New Insight into Antifungal Compounds Involved in Biocontrol.</title>
        <authorList>
            <person name="Calderon C.E."/>
            <person name="Ramos C."/>
            <person name="de Vicente A."/>
            <person name="Cazorla F.M."/>
        </authorList>
    </citation>
    <scope>NUCLEOTIDE SEQUENCE [LARGE SCALE GENOMIC DNA]</scope>
    <source>
        <strain evidence="2 3">PCL1606</strain>
    </source>
</reference>
<dbReference type="EMBL" id="CP011110">
    <property type="protein sequence ID" value="AKA23055.1"/>
    <property type="molecule type" value="Genomic_DNA"/>
</dbReference>
<gene>
    <name evidence="2" type="ORF">PCL1606_16000</name>
</gene>
<dbReference type="KEGG" id="pcz:PCL1606_16000"/>
<evidence type="ECO:0000256" key="1">
    <source>
        <dbReference type="SAM" id="MobiDB-lite"/>
    </source>
</evidence>
<dbReference type="AlphaFoldDB" id="A0A0D5XW46"/>
<organism evidence="2 3">
    <name type="scientific">Pseudomonas chlororaphis</name>
    <dbReference type="NCBI Taxonomy" id="587753"/>
    <lineage>
        <taxon>Bacteria</taxon>
        <taxon>Pseudomonadati</taxon>
        <taxon>Pseudomonadota</taxon>
        <taxon>Gammaproteobacteria</taxon>
        <taxon>Pseudomonadales</taxon>
        <taxon>Pseudomonadaceae</taxon>
        <taxon>Pseudomonas</taxon>
    </lineage>
</organism>
<dbReference type="Proteomes" id="UP000032748">
    <property type="component" value="Chromosome"/>
</dbReference>
<sequence length="38" mass="4082">MAIALAHRGACIAGKPGSYEKPGHTDCRSEACPRWRSP</sequence>
<accession>A0A0D5XW46</accession>
<protein>
    <submittedName>
        <fullName evidence="2">Uncharacterized protein</fullName>
    </submittedName>
</protein>